<keyword evidence="2" id="KW-1185">Reference proteome</keyword>
<sequence length="359" mass="41312">MATSTDPADRSQSLKSDLTNTMARLQGVLHPSMPSMPAFQQYLVALKHDLALFVSLSKEWSSIHATQPLSLMFPDWPLLEEYIYELMRYTMIHDHLIQPRPVLTRTGDLYEDLQSLQQFLEDQCVLHGIHLVNQGQQWQDMGLPVDQDCLHQAKQYFFSTCRDMVESVYNALTCDGYTEKMMDCIVLAFECLATTHELIGDSLALELLQLCLPWLAIYGQWSVQQMEMVTPRSRAHRSDMRISQLLDYMTRILNSCHRLFQPSTTYTLDPVPTVSFATSLVDMTFLVVTALGQHSSSQHQNYIKRSNIMRSSPFAVFYLEKSLFDFASSAIALYSLMKESNKLYEQKMMSLLHVMQEDQ</sequence>
<protein>
    <submittedName>
        <fullName evidence="1">Uncharacterized protein</fullName>
    </submittedName>
</protein>
<comment type="caution">
    <text evidence="1">The sequence shown here is derived from an EMBL/GenBank/DDBJ whole genome shotgun (WGS) entry which is preliminary data.</text>
</comment>
<dbReference type="Proteomes" id="UP000242146">
    <property type="component" value="Unassembled WGS sequence"/>
</dbReference>
<proteinExistence type="predicted"/>
<name>A0A1X2GFL1_9FUNG</name>
<dbReference type="OrthoDB" id="2285354at2759"/>
<gene>
    <name evidence="1" type="ORF">DM01DRAFT_1346376</name>
</gene>
<evidence type="ECO:0000313" key="2">
    <source>
        <dbReference type="Proteomes" id="UP000242146"/>
    </source>
</evidence>
<dbReference type="STRING" id="101127.A0A1X2GFL1"/>
<accession>A0A1X2GFL1</accession>
<dbReference type="AlphaFoldDB" id="A0A1X2GFL1"/>
<reference evidence="1 2" key="1">
    <citation type="submission" date="2016-07" db="EMBL/GenBank/DDBJ databases">
        <title>Pervasive Adenine N6-methylation of Active Genes in Fungi.</title>
        <authorList>
            <consortium name="DOE Joint Genome Institute"/>
            <person name="Mondo S.J."/>
            <person name="Dannebaum R.O."/>
            <person name="Kuo R.C."/>
            <person name="Labutti K."/>
            <person name="Haridas S."/>
            <person name="Kuo A."/>
            <person name="Salamov A."/>
            <person name="Ahrendt S.R."/>
            <person name="Lipzen A."/>
            <person name="Sullivan W."/>
            <person name="Andreopoulos W.B."/>
            <person name="Clum A."/>
            <person name="Lindquist E."/>
            <person name="Daum C."/>
            <person name="Ramamoorthy G.K."/>
            <person name="Gryganskyi A."/>
            <person name="Culley D."/>
            <person name="Magnuson J.K."/>
            <person name="James T.Y."/>
            <person name="O'Malley M.A."/>
            <person name="Stajich J.E."/>
            <person name="Spatafora J.W."/>
            <person name="Visel A."/>
            <person name="Grigoriev I.V."/>
        </authorList>
    </citation>
    <scope>NUCLEOTIDE SEQUENCE [LARGE SCALE GENOMIC DNA]</scope>
    <source>
        <strain evidence="1 2">NRRL 3301</strain>
    </source>
</reference>
<evidence type="ECO:0000313" key="1">
    <source>
        <dbReference type="EMBL" id="ORX52690.1"/>
    </source>
</evidence>
<organism evidence="1 2">
    <name type="scientific">Hesseltinella vesiculosa</name>
    <dbReference type="NCBI Taxonomy" id="101127"/>
    <lineage>
        <taxon>Eukaryota</taxon>
        <taxon>Fungi</taxon>
        <taxon>Fungi incertae sedis</taxon>
        <taxon>Mucoromycota</taxon>
        <taxon>Mucoromycotina</taxon>
        <taxon>Mucoromycetes</taxon>
        <taxon>Mucorales</taxon>
        <taxon>Cunninghamellaceae</taxon>
        <taxon>Hesseltinella</taxon>
    </lineage>
</organism>
<dbReference type="EMBL" id="MCGT01000017">
    <property type="protein sequence ID" value="ORX52690.1"/>
    <property type="molecule type" value="Genomic_DNA"/>
</dbReference>